<dbReference type="InterPro" id="IPR007624">
    <property type="entry name" value="RNA_pol_sigma70_r3"/>
</dbReference>
<evidence type="ECO:0000256" key="4">
    <source>
        <dbReference type="ARBA" id="ARBA00023163"/>
    </source>
</evidence>
<feature type="domain" description="RNA polymerase sigma-70" evidence="5">
    <location>
        <begin position="384"/>
        <end position="410"/>
    </location>
</feature>
<dbReference type="Pfam" id="PF04539">
    <property type="entry name" value="Sigma70_r3"/>
    <property type="match status" value="1"/>
</dbReference>
<dbReference type="RefSeq" id="WP_107543136.1">
    <property type="nucleotide sequence ID" value="NZ_CP031275.1"/>
</dbReference>
<dbReference type="Proteomes" id="UP000307747">
    <property type="component" value="Unassembled WGS sequence"/>
</dbReference>
<keyword evidence="1" id="KW-0805">Transcription regulation</keyword>
<dbReference type="PANTHER" id="PTHR30603">
    <property type="entry name" value="RNA POLYMERASE SIGMA FACTOR RPO"/>
    <property type="match status" value="1"/>
</dbReference>
<dbReference type="Pfam" id="PF04542">
    <property type="entry name" value="Sigma70_r2"/>
    <property type="match status" value="1"/>
</dbReference>
<dbReference type="InterPro" id="IPR007630">
    <property type="entry name" value="RNA_pol_sigma70_r4"/>
</dbReference>
<dbReference type="InterPro" id="IPR050239">
    <property type="entry name" value="Sigma-70_RNA_pol_init_factors"/>
</dbReference>
<dbReference type="Gene3D" id="1.10.10.10">
    <property type="entry name" value="Winged helix-like DNA-binding domain superfamily/Winged helix DNA-binding domain"/>
    <property type="match status" value="2"/>
</dbReference>
<evidence type="ECO:0000259" key="5">
    <source>
        <dbReference type="PROSITE" id="PS00716"/>
    </source>
</evidence>
<accession>A0A5R9B439</accession>
<dbReference type="CDD" id="cd06171">
    <property type="entry name" value="Sigma70_r4"/>
    <property type="match status" value="1"/>
</dbReference>
<dbReference type="InterPro" id="IPR007627">
    <property type="entry name" value="RNA_pol_sigma70_r2"/>
</dbReference>
<evidence type="ECO:0000313" key="6">
    <source>
        <dbReference type="EMBL" id="TLP89887.1"/>
    </source>
</evidence>
<dbReference type="InterPro" id="IPR013324">
    <property type="entry name" value="RNA_pol_sigma_r3/r4-like"/>
</dbReference>
<dbReference type="GO" id="GO:0016987">
    <property type="term" value="F:sigma factor activity"/>
    <property type="evidence" value="ECO:0007669"/>
    <property type="project" value="UniProtKB-KW"/>
</dbReference>
<dbReference type="SUPFAM" id="SSF88659">
    <property type="entry name" value="Sigma3 and sigma4 domains of RNA polymerase sigma factors"/>
    <property type="match status" value="2"/>
</dbReference>
<dbReference type="InterPro" id="IPR013325">
    <property type="entry name" value="RNA_pol_sigma_r2"/>
</dbReference>
<dbReference type="InterPro" id="IPR000943">
    <property type="entry name" value="RNA_pol_sigma70"/>
</dbReference>
<dbReference type="EMBL" id="VBTJ01000002">
    <property type="protein sequence ID" value="TLP89887.1"/>
    <property type="molecule type" value="Genomic_DNA"/>
</dbReference>
<evidence type="ECO:0000313" key="7">
    <source>
        <dbReference type="Proteomes" id="UP000307747"/>
    </source>
</evidence>
<sequence>MSDSLSLFIDYINDNIIFGSEIKREKLENLFNQFAIKNDEKSTVYDELKSLDIIIVEAQDSYKNKLKRLFSMFDENKELLESDLLKWFEEEVVNAEVKVTIRTLLKDMDYTIINDINKKVINKELELLEIEDSDELDDLLDNDEFKENLQDLKDIVDKRHNIMYLSDYEKCKEDYVKKSELLDNIAFANKKLVYKIVLKYKGLSTPSFNEDDMFQAGMQGLLKAVERFDVEKGFQFSTYATHWIRQNISRSIADFSTTIRVPVHMRDKINKLINIENEFFNTNSRTATNRELAVKMECEADEIETMKKVKTISNLASLETTIGEDEDSLLIDFIPDEKSISTENQVADLFLKQEIDNLFNNKLTEREAKVLLMRFGFKNGQIYTLEEIGQEIGVTRERIRQIESKALKKLKFIKIKERLGEYYYG</sequence>
<keyword evidence="4" id="KW-0804">Transcription</keyword>
<proteinExistence type="predicted"/>
<protein>
    <submittedName>
        <fullName evidence="6">Sigma-70 family RNA polymerase sigma factor</fullName>
    </submittedName>
</protein>
<dbReference type="InterPro" id="IPR014284">
    <property type="entry name" value="RNA_pol_sigma-70_dom"/>
</dbReference>
<dbReference type="GO" id="GO:0006352">
    <property type="term" value="P:DNA-templated transcription initiation"/>
    <property type="evidence" value="ECO:0007669"/>
    <property type="project" value="InterPro"/>
</dbReference>
<dbReference type="GO" id="GO:0003677">
    <property type="term" value="F:DNA binding"/>
    <property type="evidence" value="ECO:0007669"/>
    <property type="project" value="UniProtKB-KW"/>
</dbReference>
<dbReference type="Gene3D" id="1.10.601.10">
    <property type="entry name" value="RNA Polymerase Primary Sigma Factor"/>
    <property type="match status" value="1"/>
</dbReference>
<dbReference type="AlphaFoldDB" id="A0A5R9B439"/>
<evidence type="ECO:0000256" key="2">
    <source>
        <dbReference type="ARBA" id="ARBA00023082"/>
    </source>
</evidence>
<name>A0A5R9B439_STAXY</name>
<dbReference type="PRINTS" id="PR00046">
    <property type="entry name" value="SIGMA70FCT"/>
</dbReference>
<dbReference type="PROSITE" id="PS00716">
    <property type="entry name" value="SIGMA70_2"/>
    <property type="match status" value="1"/>
</dbReference>
<reference evidence="6 7" key="1">
    <citation type="submission" date="2019-05" db="EMBL/GenBank/DDBJ databases">
        <title>The metagenome of a microbial culture collection derived from dairy environment covers the genomic content of the human microbiome.</title>
        <authorList>
            <person name="Roder T."/>
            <person name="Wuthrich D."/>
            <person name="Sattari Z."/>
            <person name="Von Ah U."/>
            <person name="Bar C."/>
            <person name="Ronchi F."/>
            <person name="Macpherson A.J."/>
            <person name="Ganal-Vonarburg S.C."/>
            <person name="Bruggmann R."/>
            <person name="Vergeres G."/>
        </authorList>
    </citation>
    <scope>NUCLEOTIDE SEQUENCE [LARGE SCALE GENOMIC DNA]</scope>
    <source>
        <strain evidence="6 7">FAM 20833</strain>
    </source>
</reference>
<keyword evidence="3" id="KW-0238">DNA-binding</keyword>
<evidence type="ECO:0000256" key="3">
    <source>
        <dbReference type="ARBA" id="ARBA00023125"/>
    </source>
</evidence>
<dbReference type="OrthoDB" id="2990818at2"/>
<dbReference type="Pfam" id="PF04545">
    <property type="entry name" value="Sigma70_r4"/>
    <property type="match status" value="1"/>
</dbReference>
<organism evidence="6 7">
    <name type="scientific">Staphylococcus xylosus</name>
    <dbReference type="NCBI Taxonomy" id="1288"/>
    <lineage>
        <taxon>Bacteria</taxon>
        <taxon>Bacillati</taxon>
        <taxon>Bacillota</taxon>
        <taxon>Bacilli</taxon>
        <taxon>Bacillales</taxon>
        <taxon>Staphylococcaceae</taxon>
        <taxon>Staphylococcus</taxon>
    </lineage>
</organism>
<gene>
    <name evidence="6" type="ORF">FEZ53_10560</name>
</gene>
<dbReference type="SUPFAM" id="SSF88946">
    <property type="entry name" value="Sigma2 domain of RNA polymerase sigma factors"/>
    <property type="match status" value="2"/>
</dbReference>
<dbReference type="NCBIfam" id="TIGR02937">
    <property type="entry name" value="sigma70-ECF"/>
    <property type="match status" value="1"/>
</dbReference>
<keyword evidence="2" id="KW-0731">Sigma factor</keyword>
<dbReference type="PANTHER" id="PTHR30603:SF17">
    <property type="entry name" value="RNA POLYMERASE SIGMA-G FACTOR"/>
    <property type="match status" value="1"/>
</dbReference>
<comment type="caution">
    <text evidence="6">The sequence shown here is derived from an EMBL/GenBank/DDBJ whole genome shotgun (WGS) entry which is preliminary data.</text>
</comment>
<dbReference type="InterPro" id="IPR036388">
    <property type="entry name" value="WH-like_DNA-bd_sf"/>
</dbReference>
<evidence type="ECO:0000256" key="1">
    <source>
        <dbReference type="ARBA" id="ARBA00023015"/>
    </source>
</evidence>